<dbReference type="Pfam" id="PF13290">
    <property type="entry name" value="CHB_HEX_C_1"/>
    <property type="match status" value="1"/>
</dbReference>
<evidence type="ECO:0000313" key="4">
    <source>
        <dbReference type="Proteomes" id="UP000298324"/>
    </source>
</evidence>
<dbReference type="RefSeq" id="WP_190239776.1">
    <property type="nucleotide sequence ID" value="NZ_QFGA01000001.1"/>
</dbReference>
<gene>
    <name evidence="3" type="ORF">Psch_01575</name>
</gene>
<evidence type="ECO:0000313" key="3">
    <source>
        <dbReference type="EMBL" id="TEB08020.1"/>
    </source>
</evidence>
<dbReference type="AlphaFoldDB" id="A0A4Y7RGZ2"/>
<feature type="domain" description="GH29D-like beta-sandwich" evidence="2">
    <location>
        <begin position="212"/>
        <end position="292"/>
    </location>
</feature>
<keyword evidence="4" id="KW-1185">Reference proteome</keyword>
<accession>A0A4Y7RGZ2</accession>
<sequence length="558" mass="60618">MAFYRKFNFRKLAACLVMLSAIVGFLVMMAPQVSSADDTIALTVKGDGVNKTVQFTMDQLKAMQTTADYTGYNYYPSLQDYRNTTGVTLKTLFEQAGGLKDSATTIKIKSPTSTYAYFTKRDLMDLPRYYFPAGENFLDCSEWPPAGRSEEGAVPVDAMIAFRNGGKIIYGQQSPLEPTCCKGEQMEGLLPGCTIEVTTESLEQWDMPWAEPDSGTVVPGTEVKLHYGDDSLWHTRIYYTLDGTEPTVKSNIFNISYPTFRPEFNKPIPVTGDMTIKARAIGLGRLDSEVSTFHYSLGSLACTVKGAGITTPIDYTVETLKAMVQTQAAYQCSDNGQTVTLNAKGVLLSTLLGQLDVSSNWQVKFIGAGGEEYDGGTVQSLTDQQCLLAYEVNGQEVSDVSGGQTVKIQILRNLNSGDLSANRLRYVNTIKLVNVDDEVTIDQVRLLDYSGQAATSVAPGGGYCIETKMINDVNTAKDTFLIIQVRAGEDAGAASGGKIVGYTAAQTVVDVDGCTAKAEFTLPDGLSGKAYVDVFVWDNPIDHNLLGNSNHDLSFDIK</sequence>
<comment type="caution">
    <text evidence="3">The sequence shown here is derived from an EMBL/GenBank/DDBJ whole genome shotgun (WGS) entry which is preliminary data.</text>
</comment>
<organism evidence="3 4">
    <name type="scientific">Pelotomaculum schinkii</name>
    <dbReference type="NCBI Taxonomy" id="78350"/>
    <lineage>
        <taxon>Bacteria</taxon>
        <taxon>Bacillati</taxon>
        <taxon>Bacillota</taxon>
        <taxon>Clostridia</taxon>
        <taxon>Eubacteriales</taxon>
        <taxon>Desulfotomaculaceae</taxon>
        <taxon>Pelotomaculum</taxon>
    </lineage>
</organism>
<dbReference type="Gene3D" id="3.90.420.10">
    <property type="entry name" value="Oxidoreductase, molybdopterin-binding domain"/>
    <property type="match status" value="1"/>
</dbReference>
<feature type="signal peptide" evidence="1">
    <location>
        <begin position="1"/>
        <end position="36"/>
    </location>
</feature>
<evidence type="ECO:0000259" key="2">
    <source>
        <dbReference type="Pfam" id="PF13290"/>
    </source>
</evidence>
<protein>
    <submittedName>
        <fullName evidence="3">Oxidoreductase molybdopterin binding domain protein</fullName>
    </submittedName>
</protein>
<proteinExistence type="predicted"/>
<dbReference type="Proteomes" id="UP000298324">
    <property type="component" value="Unassembled WGS sequence"/>
</dbReference>
<keyword evidence="1" id="KW-0732">Signal</keyword>
<dbReference type="EMBL" id="QFGA01000001">
    <property type="protein sequence ID" value="TEB08020.1"/>
    <property type="molecule type" value="Genomic_DNA"/>
</dbReference>
<dbReference type="InterPro" id="IPR059177">
    <property type="entry name" value="GH29D-like_dom"/>
</dbReference>
<evidence type="ECO:0000256" key="1">
    <source>
        <dbReference type="SAM" id="SignalP"/>
    </source>
</evidence>
<name>A0A4Y7RGZ2_9FIRM</name>
<dbReference type="InterPro" id="IPR036374">
    <property type="entry name" value="OxRdtase_Mopterin-bd_sf"/>
</dbReference>
<feature type="chain" id="PRO_5021205958" evidence="1">
    <location>
        <begin position="37"/>
        <end position="558"/>
    </location>
</feature>
<dbReference type="SUPFAM" id="SSF56524">
    <property type="entry name" value="Oxidoreductase molybdopterin-binding domain"/>
    <property type="match status" value="1"/>
</dbReference>
<reference evidence="3 4" key="1">
    <citation type="journal article" date="2018" name="Environ. Microbiol.">
        <title>Novel energy conservation strategies and behaviour of Pelotomaculum schinkii driving syntrophic propionate catabolism.</title>
        <authorList>
            <person name="Hidalgo-Ahumada C.A.P."/>
            <person name="Nobu M.K."/>
            <person name="Narihiro T."/>
            <person name="Tamaki H."/>
            <person name="Liu W.T."/>
            <person name="Kamagata Y."/>
            <person name="Stams A.J.M."/>
            <person name="Imachi H."/>
            <person name="Sousa D.Z."/>
        </authorList>
    </citation>
    <scope>NUCLEOTIDE SEQUENCE [LARGE SCALE GENOMIC DNA]</scope>
    <source>
        <strain evidence="3 4">HH</strain>
    </source>
</reference>